<dbReference type="AlphaFoldDB" id="A0A6D2JV37"/>
<gene>
    <name evidence="1" type="ORF">MERR_LOCUS27727</name>
</gene>
<evidence type="ECO:0000313" key="1">
    <source>
        <dbReference type="EMBL" id="CAA7040492.1"/>
    </source>
</evidence>
<proteinExistence type="predicted"/>
<dbReference type="Proteomes" id="UP000467841">
    <property type="component" value="Unassembled WGS sequence"/>
</dbReference>
<dbReference type="EMBL" id="CACVBM020001229">
    <property type="protein sequence ID" value="CAA7040492.1"/>
    <property type="molecule type" value="Genomic_DNA"/>
</dbReference>
<dbReference type="OrthoDB" id="1653398at2759"/>
<keyword evidence="2" id="KW-1185">Reference proteome</keyword>
<protein>
    <submittedName>
        <fullName evidence="1">Uncharacterized protein</fullName>
    </submittedName>
</protein>
<evidence type="ECO:0000313" key="2">
    <source>
        <dbReference type="Proteomes" id="UP000467841"/>
    </source>
</evidence>
<reference evidence="1" key="1">
    <citation type="submission" date="2020-01" db="EMBL/GenBank/DDBJ databases">
        <authorList>
            <person name="Mishra B."/>
        </authorList>
    </citation>
    <scope>NUCLEOTIDE SEQUENCE [LARGE SCALE GENOMIC DNA]</scope>
</reference>
<sequence>MPNSSTGSSGVINFPPIPATNQFQRNGSEAVYKVSETKSACVVVRLDMPGCPDSDLVYWIEGINVHYDHDGRRYGGTMVFNPET</sequence>
<name>A0A6D2JV37_9BRAS</name>
<accession>A0A6D2JV37</accession>
<comment type="caution">
    <text evidence="1">The sequence shown here is derived from an EMBL/GenBank/DDBJ whole genome shotgun (WGS) entry which is preliminary data.</text>
</comment>
<organism evidence="1 2">
    <name type="scientific">Microthlaspi erraticum</name>
    <dbReference type="NCBI Taxonomy" id="1685480"/>
    <lineage>
        <taxon>Eukaryota</taxon>
        <taxon>Viridiplantae</taxon>
        <taxon>Streptophyta</taxon>
        <taxon>Embryophyta</taxon>
        <taxon>Tracheophyta</taxon>
        <taxon>Spermatophyta</taxon>
        <taxon>Magnoliopsida</taxon>
        <taxon>eudicotyledons</taxon>
        <taxon>Gunneridae</taxon>
        <taxon>Pentapetalae</taxon>
        <taxon>rosids</taxon>
        <taxon>malvids</taxon>
        <taxon>Brassicales</taxon>
        <taxon>Brassicaceae</taxon>
        <taxon>Coluteocarpeae</taxon>
        <taxon>Microthlaspi</taxon>
    </lineage>
</organism>